<evidence type="ECO:0000313" key="2">
    <source>
        <dbReference type="Proteomes" id="UP001196413"/>
    </source>
</evidence>
<dbReference type="AlphaFoldDB" id="A0AAD5WEA3"/>
<proteinExistence type="predicted"/>
<protein>
    <submittedName>
        <fullName evidence="1">Uncharacterized protein</fullName>
    </submittedName>
</protein>
<dbReference type="Proteomes" id="UP001196413">
    <property type="component" value="Unassembled WGS sequence"/>
</dbReference>
<accession>A0AAD5WEA3</accession>
<evidence type="ECO:0000313" key="1">
    <source>
        <dbReference type="EMBL" id="KAJ1367041.1"/>
    </source>
</evidence>
<sequence>MERVVNYDSLSNFPVKPWELRDIQKYCVFQVTLRFPVCQDFLRCTQQCKVGSPLNFRLNFPLQRKCQPDVAASNRSGSKGCHSTSQAR</sequence>
<gene>
    <name evidence="1" type="ORF">KIN20_027880</name>
</gene>
<keyword evidence="2" id="KW-1185">Reference proteome</keyword>
<organism evidence="1 2">
    <name type="scientific">Parelaphostrongylus tenuis</name>
    <name type="common">Meningeal worm</name>
    <dbReference type="NCBI Taxonomy" id="148309"/>
    <lineage>
        <taxon>Eukaryota</taxon>
        <taxon>Metazoa</taxon>
        <taxon>Ecdysozoa</taxon>
        <taxon>Nematoda</taxon>
        <taxon>Chromadorea</taxon>
        <taxon>Rhabditida</taxon>
        <taxon>Rhabditina</taxon>
        <taxon>Rhabditomorpha</taxon>
        <taxon>Strongyloidea</taxon>
        <taxon>Metastrongylidae</taxon>
        <taxon>Parelaphostrongylus</taxon>
    </lineage>
</organism>
<dbReference type="EMBL" id="JAHQIW010005749">
    <property type="protein sequence ID" value="KAJ1367041.1"/>
    <property type="molecule type" value="Genomic_DNA"/>
</dbReference>
<reference evidence="1" key="1">
    <citation type="submission" date="2021-06" db="EMBL/GenBank/DDBJ databases">
        <title>Parelaphostrongylus tenuis whole genome reference sequence.</title>
        <authorList>
            <person name="Garwood T.J."/>
            <person name="Larsen P.A."/>
            <person name="Fountain-Jones N.M."/>
            <person name="Garbe J.R."/>
            <person name="Macchietto M.G."/>
            <person name="Kania S.A."/>
            <person name="Gerhold R.W."/>
            <person name="Richards J.E."/>
            <person name="Wolf T.M."/>
        </authorList>
    </citation>
    <scope>NUCLEOTIDE SEQUENCE</scope>
    <source>
        <strain evidence="1">MNPRO001-30</strain>
        <tissue evidence="1">Meninges</tissue>
    </source>
</reference>
<comment type="caution">
    <text evidence="1">The sequence shown here is derived from an EMBL/GenBank/DDBJ whole genome shotgun (WGS) entry which is preliminary data.</text>
</comment>
<name>A0AAD5WEA3_PARTN</name>